<protein>
    <submittedName>
        <fullName evidence="1">Uncharacterized protein</fullName>
    </submittedName>
</protein>
<proteinExistence type="predicted"/>
<comment type="caution">
    <text evidence="1">The sequence shown here is derived from an EMBL/GenBank/DDBJ whole genome shotgun (WGS) entry which is preliminary data.</text>
</comment>
<name>A0A5N6K8N9_MONLA</name>
<dbReference type="Proteomes" id="UP000326757">
    <property type="component" value="Unassembled WGS sequence"/>
</dbReference>
<keyword evidence="2" id="KW-1185">Reference proteome</keyword>
<dbReference type="EMBL" id="VIGI01000006">
    <property type="protein sequence ID" value="KAB8299083.1"/>
    <property type="molecule type" value="Genomic_DNA"/>
</dbReference>
<gene>
    <name evidence="1" type="ORF">EYC80_001204</name>
</gene>
<reference evidence="1 2" key="1">
    <citation type="submission" date="2019-06" db="EMBL/GenBank/DDBJ databases">
        <title>Genome Sequence of the Brown Rot Fungal Pathogen Monilinia laxa.</title>
        <authorList>
            <person name="De Miccolis Angelini R.M."/>
            <person name="Landi L."/>
            <person name="Abate D."/>
            <person name="Pollastro S."/>
            <person name="Romanazzi G."/>
            <person name="Faretra F."/>
        </authorList>
    </citation>
    <scope>NUCLEOTIDE SEQUENCE [LARGE SCALE GENOMIC DNA]</scope>
    <source>
        <strain evidence="1 2">Mlax316</strain>
    </source>
</reference>
<sequence>MSSICFPSKECYLATRQTLHNPQRQCHFTQSLRLNLTRSPIRAGGYMVHPSIGRLFIHFPIVDERTRLGSRLNVLLRDCGIARFGVTIPAAIIHTAFDSAIVVDVFVVLCGSCSQRMRVGSILAFRKDVIGSESVSIGRYIGKVHVQQ</sequence>
<accession>A0A5N6K8N9</accession>
<organism evidence="1 2">
    <name type="scientific">Monilinia laxa</name>
    <name type="common">Brown rot fungus</name>
    <name type="synonym">Sclerotinia laxa</name>
    <dbReference type="NCBI Taxonomy" id="61186"/>
    <lineage>
        <taxon>Eukaryota</taxon>
        <taxon>Fungi</taxon>
        <taxon>Dikarya</taxon>
        <taxon>Ascomycota</taxon>
        <taxon>Pezizomycotina</taxon>
        <taxon>Leotiomycetes</taxon>
        <taxon>Helotiales</taxon>
        <taxon>Sclerotiniaceae</taxon>
        <taxon>Monilinia</taxon>
    </lineage>
</organism>
<dbReference type="AlphaFoldDB" id="A0A5N6K8N9"/>
<evidence type="ECO:0000313" key="1">
    <source>
        <dbReference type="EMBL" id="KAB8299083.1"/>
    </source>
</evidence>
<evidence type="ECO:0000313" key="2">
    <source>
        <dbReference type="Proteomes" id="UP000326757"/>
    </source>
</evidence>